<accession>A0A9P6VMX8</accession>
<name>A0A9P6VMX8_9HELO</name>
<keyword evidence="7" id="KW-0732">Signal</keyword>
<evidence type="ECO:0000313" key="8">
    <source>
        <dbReference type="EMBL" id="KAG0650508.1"/>
    </source>
</evidence>
<keyword evidence="4 6" id="KW-0472">Membrane</keyword>
<comment type="caution">
    <text evidence="8">The sequence shown here is derived from an EMBL/GenBank/DDBJ whole genome shotgun (WGS) entry which is preliminary data.</text>
</comment>
<feature type="compositionally biased region" description="Polar residues" evidence="5">
    <location>
        <begin position="691"/>
        <end position="707"/>
    </location>
</feature>
<dbReference type="Pfam" id="PF06687">
    <property type="entry name" value="SUR7"/>
    <property type="match status" value="1"/>
</dbReference>
<evidence type="ECO:0000256" key="2">
    <source>
        <dbReference type="ARBA" id="ARBA00022692"/>
    </source>
</evidence>
<evidence type="ECO:0000256" key="6">
    <source>
        <dbReference type="SAM" id="Phobius"/>
    </source>
</evidence>
<dbReference type="GO" id="GO:0032153">
    <property type="term" value="C:cell division site"/>
    <property type="evidence" value="ECO:0007669"/>
    <property type="project" value="TreeGrafter"/>
</dbReference>
<feature type="compositionally biased region" description="Gly residues" evidence="5">
    <location>
        <begin position="326"/>
        <end position="337"/>
    </location>
</feature>
<feature type="transmembrane region" description="Helical" evidence="6">
    <location>
        <begin position="86"/>
        <end position="109"/>
    </location>
</feature>
<feature type="compositionally biased region" description="Gly residues" evidence="5">
    <location>
        <begin position="713"/>
        <end position="725"/>
    </location>
</feature>
<keyword evidence="2 6" id="KW-0812">Transmembrane</keyword>
<feature type="transmembrane region" description="Helical" evidence="6">
    <location>
        <begin position="153"/>
        <end position="175"/>
    </location>
</feature>
<organism evidence="8 9">
    <name type="scientific">Hyphodiscus hymeniophilus</name>
    <dbReference type="NCBI Taxonomy" id="353542"/>
    <lineage>
        <taxon>Eukaryota</taxon>
        <taxon>Fungi</taxon>
        <taxon>Dikarya</taxon>
        <taxon>Ascomycota</taxon>
        <taxon>Pezizomycotina</taxon>
        <taxon>Leotiomycetes</taxon>
        <taxon>Helotiales</taxon>
        <taxon>Hyphodiscaceae</taxon>
        <taxon>Hyphodiscus</taxon>
    </lineage>
</organism>
<feature type="compositionally biased region" description="Basic and acidic residues" evidence="5">
    <location>
        <begin position="234"/>
        <end position="247"/>
    </location>
</feature>
<evidence type="ECO:0000256" key="7">
    <source>
        <dbReference type="SAM" id="SignalP"/>
    </source>
</evidence>
<feature type="transmembrane region" description="Helical" evidence="6">
    <location>
        <begin position="121"/>
        <end position="147"/>
    </location>
</feature>
<gene>
    <name evidence="8" type="ORF">D0Z07_3346</name>
</gene>
<feature type="compositionally biased region" description="Polar residues" evidence="5">
    <location>
        <begin position="533"/>
        <end position="552"/>
    </location>
</feature>
<dbReference type="Proteomes" id="UP000785200">
    <property type="component" value="Unassembled WGS sequence"/>
</dbReference>
<feature type="compositionally biased region" description="Polar residues" evidence="5">
    <location>
        <begin position="250"/>
        <end position="261"/>
    </location>
</feature>
<protein>
    <submittedName>
        <fullName evidence="8">PH-response regulator 5</fullName>
    </submittedName>
</protein>
<dbReference type="PANTHER" id="PTHR28013">
    <property type="entry name" value="PROTEIN DCV1-RELATED"/>
    <property type="match status" value="1"/>
</dbReference>
<feature type="compositionally biased region" description="Polar residues" evidence="5">
    <location>
        <begin position="309"/>
        <end position="322"/>
    </location>
</feature>
<dbReference type="AlphaFoldDB" id="A0A9P6VMX8"/>
<dbReference type="EMBL" id="VNKQ01000006">
    <property type="protein sequence ID" value="KAG0650508.1"/>
    <property type="molecule type" value="Genomic_DNA"/>
</dbReference>
<dbReference type="OrthoDB" id="2354757at2759"/>
<dbReference type="InterPro" id="IPR051380">
    <property type="entry name" value="pH-response_reg_palI/RIM9"/>
</dbReference>
<dbReference type="GO" id="GO:0035838">
    <property type="term" value="C:growing cell tip"/>
    <property type="evidence" value="ECO:0007669"/>
    <property type="project" value="TreeGrafter"/>
</dbReference>
<evidence type="ECO:0000256" key="3">
    <source>
        <dbReference type="ARBA" id="ARBA00022989"/>
    </source>
</evidence>
<comment type="subcellular location">
    <subcellularLocation>
        <location evidence="1">Membrane</location>
        <topology evidence="1">Multi-pass membrane protein</topology>
    </subcellularLocation>
</comment>
<evidence type="ECO:0000256" key="1">
    <source>
        <dbReference type="ARBA" id="ARBA00004141"/>
    </source>
</evidence>
<evidence type="ECO:0000256" key="5">
    <source>
        <dbReference type="SAM" id="MobiDB-lite"/>
    </source>
</evidence>
<sequence>MMLRPATPLTILLFAAFVLLLISVLSTPVIKQIPLATFDGVDFGVFGFCKTGSTCSSFGIGYNFGSVYNSNQESSFDLPTTTRNSLSSILIVHPIAAFFTLVMTILAASAHFHSPSHSPRYLLGIFILSILTLILALLSFLIDVLLFVPHMAWGSYLVLAATILIAASGIVSCAMRRTLVGRKARKRRIAENAEMNGENFYNRQGGDPLMPTTSNTFASGPEADKMPAFATFEVAKKGEERTSDERIPLTTRTPSERSPSNIPAVPGGSDRYGGPPPRMGGVPARDQYGNPIAPPPGAYTGSRSRDPSTDPSLNRQYSDNSVNPRGRGGTPPGGYRGRGYPMNGRGNYGPPPRGYFNGSRGGNGPRGGYGPQRGGYGGPPGPNGGPSGGMNDGVMAAGAIGAAGAGAMMRGGGGSRGRGAPPGYGPTRSYDRGESPAYDGSGRRPAPPGAYGRDMSPAPPSTNQYAAYRPDDTRSSLPRAESPPPLPGLGHEPIGQAIEMDATTGSPSTAPKGFGQFGQLRDSDADVAGMVGLQQQGLSRPNDTSQNNSYSSDEPYVPPRQVWGEAGRSSPLNPAAAQPAELHSSPGRARVTSGDNYFEDVDPRFAEPPSALVPGPIATGYPAQGPSNNNLRVGGLDGNNSYEDIQEGARSPAESDRSNFTSVSQRGVNPRWNGGPGGYGGPPMPMPNRRSVNAPQRNDVLLNSNPDFQLAGSRGGRGGSSGRGGRAQPPPMGASMVPGSSYPGAGAL</sequence>
<keyword evidence="9" id="KW-1185">Reference proteome</keyword>
<proteinExistence type="predicted"/>
<feature type="region of interest" description="Disordered" evidence="5">
    <location>
        <begin position="195"/>
        <end position="748"/>
    </location>
</feature>
<feature type="compositionally biased region" description="Gly residues" evidence="5">
    <location>
        <begin position="401"/>
        <end position="422"/>
    </location>
</feature>
<dbReference type="GO" id="GO:0005886">
    <property type="term" value="C:plasma membrane"/>
    <property type="evidence" value="ECO:0007669"/>
    <property type="project" value="InterPro"/>
</dbReference>
<feature type="signal peptide" evidence="7">
    <location>
        <begin position="1"/>
        <end position="26"/>
    </location>
</feature>
<evidence type="ECO:0000313" key="9">
    <source>
        <dbReference type="Proteomes" id="UP000785200"/>
    </source>
</evidence>
<dbReference type="PANTHER" id="PTHR28013:SF3">
    <property type="entry name" value="PROTEIN DCV1-RELATED"/>
    <property type="match status" value="1"/>
</dbReference>
<feature type="compositionally biased region" description="Gly residues" evidence="5">
    <location>
        <begin position="359"/>
        <end position="391"/>
    </location>
</feature>
<feature type="compositionally biased region" description="Polar residues" evidence="5">
    <location>
        <begin position="658"/>
        <end position="667"/>
    </location>
</feature>
<reference evidence="8" key="1">
    <citation type="submission" date="2019-07" db="EMBL/GenBank/DDBJ databases">
        <title>Hyphodiscus hymeniophilus genome sequencing and assembly.</title>
        <authorList>
            <person name="Kramer G."/>
            <person name="Nodwell J."/>
        </authorList>
    </citation>
    <scope>NUCLEOTIDE SEQUENCE</scope>
    <source>
        <strain evidence="8">ATCC 34498</strain>
    </source>
</reference>
<dbReference type="InterPro" id="IPR009571">
    <property type="entry name" value="SUR7/Rim9-like_fungi"/>
</dbReference>
<feature type="chain" id="PRO_5040267172" evidence="7">
    <location>
        <begin position="27"/>
        <end position="748"/>
    </location>
</feature>
<keyword evidence="3 6" id="KW-1133">Transmembrane helix</keyword>
<evidence type="ECO:0000256" key="4">
    <source>
        <dbReference type="ARBA" id="ARBA00023136"/>
    </source>
</evidence>